<evidence type="ECO:0000259" key="1">
    <source>
        <dbReference type="Pfam" id="PF05430"/>
    </source>
</evidence>
<gene>
    <name evidence="2" type="ORF">ODE01S_07140</name>
</gene>
<dbReference type="GO" id="GO:0016645">
    <property type="term" value="F:oxidoreductase activity, acting on the CH-NH group of donors"/>
    <property type="evidence" value="ECO:0007669"/>
    <property type="project" value="InterPro"/>
</dbReference>
<dbReference type="AlphaFoldDB" id="A0A511RI08"/>
<dbReference type="InterPro" id="IPR029063">
    <property type="entry name" value="SAM-dependent_MTases_sf"/>
</dbReference>
<dbReference type="Proteomes" id="UP000321827">
    <property type="component" value="Unassembled WGS sequence"/>
</dbReference>
<feature type="domain" description="MnmC-like methyltransferase" evidence="1">
    <location>
        <begin position="113"/>
        <end position="211"/>
    </location>
</feature>
<dbReference type="RefSeq" id="WP_147145945.1">
    <property type="nucleotide sequence ID" value="NZ_BJXN01000004.1"/>
</dbReference>
<dbReference type="Pfam" id="PF05430">
    <property type="entry name" value="Methyltransf_30"/>
    <property type="match status" value="1"/>
</dbReference>
<dbReference type="NCBIfam" id="NF033855">
    <property type="entry name" value="tRNA_MNMC2"/>
    <property type="match status" value="1"/>
</dbReference>
<dbReference type="GO" id="GO:0004808">
    <property type="term" value="F:tRNA (5-methylaminomethyl-2-thiouridylate)(34)-methyltransferase activity"/>
    <property type="evidence" value="ECO:0007669"/>
    <property type="project" value="InterPro"/>
</dbReference>
<dbReference type="PANTHER" id="PTHR39963">
    <property type="entry name" value="SLL0983 PROTEIN"/>
    <property type="match status" value="1"/>
</dbReference>
<dbReference type="EMBL" id="BJXN01000004">
    <property type="protein sequence ID" value="GEM89280.1"/>
    <property type="molecule type" value="Genomic_DNA"/>
</dbReference>
<sequence length="213" mass="23298">MEVWPTGDGSLSLRHPVHGEGYHPAAGAAAQAERLYLRASGVHADPRPRVFELGFGLGVNFAVTLRHARRRGAFLDYRAVEAEPVPLEVLEAVLRPLDGALFERLAPRWGGSFELAGASFRLRLEVARMQDAVLGAGPVRAVYFDPFSPRANPDVWTPAVYRRMFGLLEPGGALVTYSVAGRVRRGLAAAGFAVERIPGWGGKRHWLRARRPA</sequence>
<dbReference type="InterPro" id="IPR047785">
    <property type="entry name" value="tRNA_MNMC2"/>
</dbReference>
<dbReference type="SUPFAM" id="SSF53335">
    <property type="entry name" value="S-adenosyl-L-methionine-dependent methyltransferases"/>
    <property type="match status" value="1"/>
</dbReference>
<reference evidence="2 3" key="1">
    <citation type="submission" date="2019-07" db="EMBL/GenBank/DDBJ databases">
        <title>Whole genome shotgun sequence of Oceanithermus desulfurans NBRC 100063.</title>
        <authorList>
            <person name="Hosoyama A."/>
            <person name="Uohara A."/>
            <person name="Ohji S."/>
            <person name="Ichikawa N."/>
        </authorList>
    </citation>
    <scope>NUCLEOTIDE SEQUENCE [LARGE SCALE GENOMIC DNA]</scope>
    <source>
        <strain evidence="2 3">NBRC 100063</strain>
    </source>
</reference>
<evidence type="ECO:0000313" key="2">
    <source>
        <dbReference type="EMBL" id="GEM89280.1"/>
    </source>
</evidence>
<dbReference type="InterPro" id="IPR008471">
    <property type="entry name" value="MnmC-like_methylTransf"/>
</dbReference>
<proteinExistence type="predicted"/>
<dbReference type="PANTHER" id="PTHR39963:SF1">
    <property type="entry name" value="MNMC-LIKE METHYLTRANSFERASE DOMAIN-CONTAINING PROTEIN"/>
    <property type="match status" value="1"/>
</dbReference>
<accession>A0A511RI08</accession>
<dbReference type="OrthoDB" id="9786494at2"/>
<dbReference type="Gene3D" id="3.40.50.150">
    <property type="entry name" value="Vaccinia Virus protein VP39"/>
    <property type="match status" value="1"/>
</dbReference>
<comment type="caution">
    <text evidence="2">The sequence shown here is derived from an EMBL/GenBank/DDBJ whole genome shotgun (WGS) entry which is preliminary data.</text>
</comment>
<name>A0A511RI08_9DEIN</name>
<organism evidence="2 3">
    <name type="scientific">Oceanithermus desulfurans NBRC 100063</name>
    <dbReference type="NCBI Taxonomy" id="1227550"/>
    <lineage>
        <taxon>Bacteria</taxon>
        <taxon>Thermotogati</taxon>
        <taxon>Deinococcota</taxon>
        <taxon>Deinococci</taxon>
        <taxon>Thermales</taxon>
        <taxon>Thermaceae</taxon>
        <taxon>Oceanithermus</taxon>
    </lineage>
</organism>
<evidence type="ECO:0000313" key="3">
    <source>
        <dbReference type="Proteomes" id="UP000321827"/>
    </source>
</evidence>
<protein>
    <recommendedName>
        <fullName evidence="1">MnmC-like methyltransferase domain-containing protein</fullName>
    </recommendedName>
</protein>